<dbReference type="CDD" id="cd14014">
    <property type="entry name" value="STKc_PknB_like"/>
    <property type="match status" value="1"/>
</dbReference>
<feature type="domain" description="Protein kinase" evidence="3">
    <location>
        <begin position="7"/>
        <end position="262"/>
    </location>
</feature>
<dbReference type="OrthoDB" id="9801841at2"/>
<dbReference type="AlphaFoldDB" id="A0A1G7Y0P0"/>
<dbReference type="Pfam" id="PF00069">
    <property type="entry name" value="Pkinase"/>
    <property type="match status" value="1"/>
</dbReference>
<protein>
    <submittedName>
        <fullName evidence="4">Serine/threonine protein kinase</fullName>
    </submittedName>
</protein>
<dbReference type="GO" id="GO:0005524">
    <property type="term" value="F:ATP binding"/>
    <property type="evidence" value="ECO:0007669"/>
    <property type="project" value="UniProtKB-KW"/>
</dbReference>
<dbReference type="Gene3D" id="1.10.510.10">
    <property type="entry name" value="Transferase(Phosphotransferase) domain 1"/>
    <property type="match status" value="1"/>
</dbReference>
<accession>A0A1G7Y0P0</accession>
<keyword evidence="4" id="KW-0723">Serine/threonine-protein kinase</keyword>
<sequence length="351" mass="38568">MLISDRYDFAGEALVGGMAQVLVCNDVVLERRVAIKVMPGSANRRRIRDEIAALLKMRSKHVVQVYDILSLSHDDLAIVQEYISGLDFFDDATKPENTNDYLRLIWQIAAGLADIHEAGIIHRDIKPNNMKIDSEGVVKIFDFGLAREEGGNACTVGFVGTRGFAAPELYAHDAKFTTAVDTYAFGATALFIGLRDLPDELKFQPPRALAGSHFSAFSFTLGSDVVEILKACLELDPSNRPSMKKVRDVLALHLLEGRHKALVVFNSKPSYLSAANRSVTLTLPTLGEVEIYYDGFDFVVRGVAGDVFVNNKRVVIGTKLPGACVVALGATEHGSRRRYITFDLSHPEIVL</sequence>
<evidence type="ECO:0000313" key="4">
    <source>
        <dbReference type="EMBL" id="SDG89846.1"/>
    </source>
</evidence>
<dbReference type="GO" id="GO:0035556">
    <property type="term" value="P:intracellular signal transduction"/>
    <property type="evidence" value="ECO:0007669"/>
    <property type="project" value="TreeGrafter"/>
</dbReference>
<dbReference type="Proteomes" id="UP000182894">
    <property type="component" value="Unassembled WGS sequence"/>
</dbReference>
<dbReference type="GO" id="GO:0005737">
    <property type="term" value="C:cytoplasm"/>
    <property type="evidence" value="ECO:0007669"/>
    <property type="project" value="TreeGrafter"/>
</dbReference>
<keyword evidence="4" id="KW-0808">Transferase</keyword>
<dbReference type="PROSITE" id="PS50011">
    <property type="entry name" value="PROTEIN_KINASE_DOM"/>
    <property type="match status" value="1"/>
</dbReference>
<dbReference type="InterPro" id="IPR011009">
    <property type="entry name" value="Kinase-like_dom_sf"/>
</dbReference>
<dbReference type="GO" id="GO:0004674">
    <property type="term" value="F:protein serine/threonine kinase activity"/>
    <property type="evidence" value="ECO:0007669"/>
    <property type="project" value="UniProtKB-KW"/>
</dbReference>
<evidence type="ECO:0000256" key="1">
    <source>
        <dbReference type="ARBA" id="ARBA00022741"/>
    </source>
</evidence>
<dbReference type="PANTHER" id="PTHR24346:SF30">
    <property type="entry name" value="MATERNAL EMBRYONIC LEUCINE ZIPPER KINASE"/>
    <property type="match status" value="1"/>
</dbReference>
<dbReference type="SUPFAM" id="SSF56112">
    <property type="entry name" value="Protein kinase-like (PK-like)"/>
    <property type="match status" value="1"/>
</dbReference>
<dbReference type="PANTHER" id="PTHR24346">
    <property type="entry name" value="MAP/MICROTUBULE AFFINITY-REGULATING KINASE"/>
    <property type="match status" value="1"/>
</dbReference>
<keyword evidence="1" id="KW-0547">Nucleotide-binding</keyword>
<dbReference type="InterPro" id="IPR000719">
    <property type="entry name" value="Prot_kinase_dom"/>
</dbReference>
<evidence type="ECO:0000313" key="5">
    <source>
        <dbReference type="Proteomes" id="UP000182894"/>
    </source>
</evidence>
<reference evidence="5" key="1">
    <citation type="submission" date="2016-10" db="EMBL/GenBank/DDBJ databases">
        <authorList>
            <person name="Varghese N."/>
            <person name="Submissions S."/>
        </authorList>
    </citation>
    <scope>NUCLEOTIDE SEQUENCE [LARGE SCALE GENOMIC DNA]</scope>
    <source>
        <strain evidence="5">ATCC 700689</strain>
    </source>
</reference>
<keyword evidence="4" id="KW-0418">Kinase</keyword>
<organism evidence="4 5">
    <name type="scientific">Pseudomonas abietaniphila</name>
    <dbReference type="NCBI Taxonomy" id="89065"/>
    <lineage>
        <taxon>Bacteria</taxon>
        <taxon>Pseudomonadati</taxon>
        <taxon>Pseudomonadota</taxon>
        <taxon>Gammaproteobacteria</taxon>
        <taxon>Pseudomonadales</taxon>
        <taxon>Pseudomonadaceae</taxon>
        <taxon>Pseudomonas</taxon>
    </lineage>
</organism>
<dbReference type="EMBL" id="FNCO01000003">
    <property type="protein sequence ID" value="SDG89846.1"/>
    <property type="molecule type" value="Genomic_DNA"/>
</dbReference>
<dbReference type="SMART" id="SM00220">
    <property type="entry name" value="S_TKc"/>
    <property type="match status" value="1"/>
</dbReference>
<dbReference type="RefSeq" id="WP_074752150.1">
    <property type="nucleotide sequence ID" value="NZ_FNCO01000003.1"/>
</dbReference>
<gene>
    <name evidence="4" type="ORF">SAMN05216605_103455</name>
</gene>
<keyword evidence="2" id="KW-0067">ATP-binding</keyword>
<dbReference type="STRING" id="89065.SAMN05216605_103455"/>
<name>A0A1G7Y0P0_9PSED</name>
<proteinExistence type="predicted"/>
<evidence type="ECO:0000256" key="2">
    <source>
        <dbReference type="ARBA" id="ARBA00022840"/>
    </source>
</evidence>
<keyword evidence="5" id="KW-1185">Reference proteome</keyword>
<evidence type="ECO:0000259" key="3">
    <source>
        <dbReference type="PROSITE" id="PS50011"/>
    </source>
</evidence>